<dbReference type="AlphaFoldDB" id="A0A6H5GFG8"/>
<sequence>EQSQYLYSSSIRWAHWTLSSRYHSPTPSFGRSVSPTFSRTFRTKMEDKAEGRDWTRESRLQRRFAIKRWEL</sequence>
<evidence type="ECO:0000313" key="1">
    <source>
        <dbReference type="EMBL" id="CAB0002156.1"/>
    </source>
</evidence>
<reference evidence="1 2" key="1">
    <citation type="submission" date="2020-02" db="EMBL/GenBank/DDBJ databases">
        <authorList>
            <person name="Ferguson B K."/>
        </authorList>
    </citation>
    <scope>NUCLEOTIDE SEQUENCE [LARGE SCALE GENOMIC DNA]</scope>
</reference>
<keyword evidence="2" id="KW-1185">Reference proteome</keyword>
<organism evidence="1 2">
    <name type="scientific">Nesidiocoris tenuis</name>
    <dbReference type="NCBI Taxonomy" id="355587"/>
    <lineage>
        <taxon>Eukaryota</taxon>
        <taxon>Metazoa</taxon>
        <taxon>Ecdysozoa</taxon>
        <taxon>Arthropoda</taxon>
        <taxon>Hexapoda</taxon>
        <taxon>Insecta</taxon>
        <taxon>Pterygota</taxon>
        <taxon>Neoptera</taxon>
        <taxon>Paraneoptera</taxon>
        <taxon>Hemiptera</taxon>
        <taxon>Heteroptera</taxon>
        <taxon>Panheteroptera</taxon>
        <taxon>Cimicomorpha</taxon>
        <taxon>Miridae</taxon>
        <taxon>Dicyphina</taxon>
        <taxon>Nesidiocoris</taxon>
    </lineage>
</organism>
<name>A0A6H5GFG8_9HEMI</name>
<proteinExistence type="predicted"/>
<dbReference type="Proteomes" id="UP000479000">
    <property type="component" value="Unassembled WGS sequence"/>
</dbReference>
<evidence type="ECO:0000313" key="2">
    <source>
        <dbReference type="Proteomes" id="UP000479000"/>
    </source>
</evidence>
<accession>A0A6H5GFG8</accession>
<feature type="non-terminal residue" evidence="1">
    <location>
        <position position="1"/>
    </location>
</feature>
<dbReference type="EMBL" id="CADCXU010011952">
    <property type="protein sequence ID" value="CAB0002156.1"/>
    <property type="molecule type" value="Genomic_DNA"/>
</dbReference>
<gene>
    <name evidence="1" type="ORF">NTEN_LOCUS7943</name>
</gene>
<protein>
    <submittedName>
        <fullName evidence="1">Uncharacterized protein</fullName>
    </submittedName>
</protein>